<reference evidence="2" key="1">
    <citation type="journal article" date="2020" name="Nature">
        <title>Giant virus diversity and host interactions through global metagenomics.</title>
        <authorList>
            <person name="Schulz F."/>
            <person name="Roux S."/>
            <person name="Paez-Espino D."/>
            <person name="Jungbluth S."/>
            <person name="Walsh D.A."/>
            <person name="Denef V.J."/>
            <person name="McMahon K.D."/>
            <person name="Konstantinidis K.T."/>
            <person name="Eloe-Fadrosh E.A."/>
            <person name="Kyrpides N.C."/>
            <person name="Woyke T."/>
        </authorList>
    </citation>
    <scope>NUCLEOTIDE SEQUENCE</scope>
    <source>
        <strain evidence="2">GVMAG-S-ERX555967-131</strain>
    </source>
</reference>
<feature type="compositionally biased region" description="Polar residues" evidence="1">
    <location>
        <begin position="126"/>
        <end position="139"/>
    </location>
</feature>
<accession>A0A6C0FCT0</accession>
<proteinExistence type="predicted"/>
<feature type="region of interest" description="Disordered" evidence="1">
    <location>
        <begin position="126"/>
        <end position="148"/>
    </location>
</feature>
<dbReference type="InterPro" id="IPR008862">
    <property type="entry name" value="Tcp11"/>
</dbReference>
<name>A0A6C0FCT0_9ZZZZ</name>
<protein>
    <submittedName>
        <fullName evidence="2">Uncharacterized protein</fullName>
    </submittedName>
</protein>
<evidence type="ECO:0000256" key="1">
    <source>
        <dbReference type="SAM" id="MobiDB-lite"/>
    </source>
</evidence>
<dbReference type="Pfam" id="PF05794">
    <property type="entry name" value="Tcp11"/>
    <property type="match status" value="1"/>
</dbReference>
<organism evidence="2">
    <name type="scientific">viral metagenome</name>
    <dbReference type="NCBI Taxonomy" id="1070528"/>
    <lineage>
        <taxon>unclassified sequences</taxon>
        <taxon>metagenomes</taxon>
        <taxon>organismal metagenomes</taxon>
    </lineage>
</organism>
<sequence length="148" mass="17441">MDKQIQEQMYKAFFDLLEEDASSEKLIHITKLLDEIKVILKSFVPSRLDIHSQIDQTITNPTWDVQEKLVSWIEKFQSPQHDKMTSKWKKELPTNISTFLKQYYQHLEVVNKEVYEARTKLANGENLFQTSNDKQNNNGIPEKIQSGR</sequence>
<evidence type="ECO:0000313" key="2">
    <source>
        <dbReference type="EMBL" id="QHT36985.1"/>
    </source>
</evidence>
<dbReference type="AlphaFoldDB" id="A0A6C0FCT0"/>
<dbReference type="EMBL" id="MN738789">
    <property type="protein sequence ID" value="QHT36985.1"/>
    <property type="molecule type" value="Genomic_DNA"/>
</dbReference>